<organism evidence="2 3">
    <name type="scientific">Gossypium tomentosum</name>
    <name type="common">Hawaiian cotton</name>
    <name type="synonym">Gossypium sandvicense</name>
    <dbReference type="NCBI Taxonomy" id="34277"/>
    <lineage>
        <taxon>Eukaryota</taxon>
        <taxon>Viridiplantae</taxon>
        <taxon>Streptophyta</taxon>
        <taxon>Embryophyta</taxon>
        <taxon>Tracheophyta</taxon>
        <taxon>Spermatophyta</taxon>
        <taxon>Magnoliopsida</taxon>
        <taxon>eudicotyledons</taxon>
        <taxon>Gunneridae</taxon>
        <taxon>Pentapetalae</taxon>
        <taxon>rosids</taxon>
        <taxon>malvids</taxon>
        <taxon>Malvales</taxon>
        <taxon>Malvaceae</taxon>
        <taxon>Malvoideae</taxon>
        <taxon>Gossypium</taxon>
    </lineage>
</organism>
<keyword evidence="1" id="KW-0472">Membrane</keyword>
<evidence type="ECO:0000313" key="2">
    <source>
        <dbReference type="EMBL" id="TYI36559.1"/>
    </source>
</evidence>
<evidence type="ECO:0000313" key="3">
    <source>
        <dbReference type="Proteomes" id="UP000322667"/>
    </source>
</evidence>
<dbReference type="Proteomes" id="UP000322667">
    <property type="component" value="Chromosome A03"/>
</dbReference>
<feature type="transmembrane region" description="Helical" evidence="1">
    <location>
        <begin position="37"/>
        <end position="59"/>
    </location>
</feature>
<name>A0A5D2R758_GOSTO</name>
<keyword evidence="1" id="KW-1133">Transmembrane helix</keyword>
<accession>A0A5D2R758</accession>
<dbReference type="EMBL" id="CM017612">
    <property type="protein sequence ID" value="TYI36559.1"/>
    <property type="molecule type" value="Genomic_DNA"/>
</dbReference>
<protein>
    <submittedName>
        <fullName evidence="2">Uncharacterized protein</fullName>
    </submittedName>
</protein>
<keyword evidence="3" id="KW-1185">Reference proteome</keyword>
<sequence length="114" mass="12772">MYIYICCLSHLLFQQLKQLRVEGMVRCWKESFKCMRVVMLVALLLLSKASVGGCMRPIIKGSSSSKSSIGNLLNAKLPRGPVPPSGPSPCHEKLYPYSMRPTQLSYPHDFIICP</sequence>
<keyword evidence="1" id="KW-0812">Transmembrane</keyword>
<reference evidence="2 3" key="1">
    <citation type="submission" date="2019-07" db="EMBL/GenBank/DDBJ databases">
        <title>WGS assembly of Gossypium tomentosum.</title>
        <authorList>
            <person name="Chen Z.J."/>
            <person name="Sreedasyam A."/>
            <person name="Ando A."/>
            <person name="Song Q."/>
            <person name="De L."/>
            <person name="Hulse-Kemp A."/>
            <person name="Ding M."/>
            <person name="Ye W."/>
            <person name="Kirkbride R."/>
            <person name="Jenkins J."/>
            <person name="Plott C."/>
            <person name="Lovell J."/>
            <person name="Lin Y.-M."/>
            <person name="Vaughn R."/>
            <person name="Liu B."/>
            <person name="Li W."/>
            <person name="Simpson S."/>
            <person name="Scheffler B."/>
            <person name="Saski C."/>
            <person name="Grover C."/>
            <person name="Hu G."/>
            <person name="Conover J."/>
            <person name="Carlson J."/>
            <person name="Shu S."/>
            <person name="Boston L."/>
            <person name="Williams M."/>
            <person name="Peterson D."/>
            <person name="Mcgee K."/>
            <person name="Jones D."/>
            <person name="Wendel J."/>
            <person name="Stelly D."/>
            <person name="Grimwood J."/>
            <person name="Schmutz J."/>
        </authorList>
    </citation>
    <scope>NUCLEOTIDE SEQUENCE [LARGE SCALE GENOMIC DNA]</scope>
    <source>
        <strain evidence="2">7179.01</strain>
    </source>
</reference>
<evidence type="ECO:0000256" key="1">
    <source>
        <dbReference type="SAM" id="Phobius"/>
    </source>
</evidence>
<dbReference type="AlphaFoldDB" id="A0A5D2R758"/>
<proteinExistence type="predicted"/>
<gene>
    <name evidence="2" type="ORF">ES332_A03G149700v1</name>
</gene>